<dbReference type="InterPro" id="IPR011009">
    <property type="entry name" value="Kinase-like_dom_sf"/>
</dbReference>
<dbReference type="InterPro" id="IPR032675">
    <property type="entry name" value="LRR_dom_sf"/>
</dbReference>
<evidence type="ECO:0000259" key="19">
    <source>
        <dbReference type="PROSITE" id="PS50011"/>
    </source>
</evidence>
<feature type="region of interest" description="Disordered" evidence="17">
    <location>
        <begin position="685"/>
        <end position="710"/>
    </location>
</feature>
<keyword evidence="11 16" id="KW-0067">ATP-binding</keyword>
<dbReference type="Gene3D" id="3.80.10.10">
    <property type="entry name" value="Ribonuclease Inhibitor"/>
    <property type="match status" value="1"/>
</dbReference>
<evidence type="ECO:0000256" key="14">
    <source>
        <dbReference type="ARBA" id="ARBA00047899"/>
    </source>
</evidence>
<dbReference type="EC" id="2.7.11.1" evidence="2"/>
<evidence type="ECO:0000256" key="17">
    <source>
        <dbReference type="SAM" id="MobiDB-lite"/>
    </source>
</evidence>
<dbReference type="GO" id="GO:0005524">
    <property type="term" value="F:ATP binding"/>
    <property type="evidence" value="ECO:0007669"/>
    <property type="project" value="UniProtKB-UniRule"/>
</dbReference>
<evidence type="ECO:0000313" key="21">
    <source>
        <dbReference type="Proteomes" id="UP000516437"/>
    </source>
</evidence>
<dbReference type="InterPro" id="IPR024788">
    <property type="entry name" value="Malectin-like_Carb-bd_dom"/>
</dbReference>
<evidence type="ECO:0000256" key="6">
    <source>
        <dbReference type="ARBA" id="ARBA00022692"/>
    </source>
</evidence>
<keyword evidence="4" id="KW-0433">Leucine-rich repeat</keyword>
<keyword evidence="6" id="KW-0812">Transmembrane</keyword>
<dbReference type="EMBL" id="RXIC02000024">
    <property type="protein sequence ID" value="KAB1211144.1"/>
    <property type="molecule type" value="Genomic_DNA"/>
</dbReference>
<evidence type="ECO:0000256" key="5">
    <source>
        <dbReference type="ARBA" id="ARBA00022679"/>
    </source>
</evidence>
<dbReference type="InterPro" id="IPR017441">
    <property type="entry name" value="Protein_kinase_ATP_BS"/>
</dbReference>
<evidence type="ECO:0000256" key="10">
    <source>
        <dbReference type="ARBA" id="ARBA00022777"/>
    </source>
</evidence>
<keyword evidence="7 18" id="KW-0732">Signal</keyword>
<dbReference type="PANTHER" id="PTHR45631">
    <property type="entry name" value="OS07G0107800 PROTEIN-RELATED"/>
    <property type="match status" value="1"/>
</dbReference>
<evidence type="ECO:0000313" key="20">
    <source>
        <dbReference type="EMBL" id="KAB1211144.1"/>
    </source>
</evidence>
<feature type="domain" description="Protein kinase" evidence="19">
    <location>
        <begin position="561"/>
        <end position="710"/>
    </location>
</feature>
<feature type="signal peptide" evidence="18">
    <location>
        <begin position="1"/>
        <end position="31"/>
    </location>
</feature>
<evidence type="ECO:0000256" key="13">
    <source>
        <dbReference type="ARBA" id="ARBA00023136"/>
    </source>
</evidence>
<keyword evidence="12" id="KW-1133">Transmembrane helix</keyword>
<accession>A0A6A1VEJ0</accession>
<dbReference type="FunFam" id="3.30.200.20:FF:000039">
    <property type="entry name" value="receptor-like protein kinase FERONIA"/>
    <property type="match status" value="1"/>
</dbReference>
<evidence type="ECO:0000256" key="4">
    <source>
        <dbReference type="ARBA" id="ARBA00022614"/>
    </source>
</evidence>
<keyword evidence="9 16" id="KW-0547">Nucleotide-binding</keyword>
<evidence type="ECO:0000256" key="8">
    <source>
        <dbReference type="ARBA" id="ARBA00022737"/>
    </source>
</evidence>
<evidence type="ECO:0000256" key="1">
    <source>
        <dbReference type="ARBA" id="ARBA00004167"/>
    </source>
</evidence>
<dbReference type="Gene3D" id="2.60.120.430">
    <property type="entry name" value="Galactose-binding lectin"/>
    <property type="match status" value="1"/>
</dbReference>
<keyword evidence="20" id="KW-0675">Receptor</keyword>
<dbReference type="InterPro" id="IPR020635">
    <property type="entry name" value="Tyr_kinase_cat_dom"/>
</dbReference>
<dbReference type="InterPro" id="IPR001245">
    <property type="entry name" value="Ser-Thr/Tyr_kinase_cat_dom"/>
</dbReference>
<name>A0A6A1VEJ0_9ROSI</name>
<evidence type="ECO:0000256" key="15">
    <source>
        <dbReference type="ARBA" id="ARBA00048679"/>
    </source>
</evidence>
<dbReference type="Gene3D" id="1.10.510.10">
    <property type="entry name" value="Transferase(Phosphotransferase) domain 1"/>
    <property type="match status" value="1"/>
</dbReference>
<keyword evidence="21" id="KW-1185">Reference proteome</keyword>
<comment type="catalytic activity">
    <reaction evidence="15">
        <text>L-seryl-[protein] + ATP = O-phospho-L-seryl-[protein] + ADP + H(+)</text>
        <dbReference type="Rhea" id="RHEA:17989"/>
        <dbReference type="Rhea" id="RHEA-COMP:9863"/>
        <dbReference type="Rhea" id="RHEA-COMP:11604"/>
        <dbReference type="ChEBI" id="CHEBI:15378"/>
        <dbReference type="ChEBI" id="CHEBI:29999"/>
        <dbReference type="ChEBI" id="CHEBI:30616"/>
        <dbReference type="ChEBI" id="CHEBI:83421"/>
        <dbReference type="ChEBI" id="CHEBI:456216"/>
        <dbReference type="EC" id="2.7.11.1"/>
    </reaction>
</comment>
<gene>
    <name evidence="20" type="ORF">CJ030_MR6G018130</name>
</gene>
<dbReference type="PROSITE" id="PS50011">
    <property type="entry name" value="PROTEIN_KINASE_DOM"/>
    <property type="match status" value="1"/>
</dbReference>
<dbReference type="Pfam" id="PF00560">
    <property type="entry name" value="LRR_1"/>
    <property type="match status" value="2"/>
</dbReference>
<dbReference type="SUPFAM" id="SSF56112">
    <property type="entry name" value="Protein kinase-like (PK-like)"/>
    <property type="match status" value="1"/>
</dbReference>
<keyword evidence="5" id="KW-0808">Transferase</keyword>
<dbReference type="SUPFAM" id="SSF52058">
    <property type="entry name" value="L domain-like"/>
    <property type="match status" value="1"/>
</dbReference>
<dbReference type="FunFam" id="3.80.10.10:FF:000129">
    <property type="entry name" value="Leucine-rich repeat receptor-like kinase"/>
    <property type="match status" value="1"/>
</dbReference>
<evidence type="ECO:0000256" key="7">
    <source>
        <dbReference type="ARBA" id="ARBA00022729"/>
    </source>
</evidence>
<feature type="compositionally biased region" description="Basic and acidic residues" evidence="17">
    <location>
        <begin position="701"/>
        <end position="710"/>
    </location>
</feature>
<comment type="subcellular location">
    <subcellularLocation>
        <location evidence="1">Membrane</location>
        <topology evidence="1">Single-pass membrane protein</topology>
    </subcellularLocation>
</comment>
<comment type="caution">
    <text evidence="20">The sequence shown here is derived from an EMBL/GenBank/DDBJ whole genome shotgun (WGS) entry which is preliminary data.</text>
</comment>
<proteinExistence type="predicted"/>
<dbReference type="GO" id="GO:0004674">
    <property type="term" value="F:protein serine/threonine kinase activity"/>
    <property type="evidence" value="ECO:0007669"/>
    <property type="project" value="UniProtKB-KW"/>
</dbReference>
<dbReference type="Pfam" id="PF07714">
    <property type="entry name" value="PK_Tyr_Ser-Thr"/>
    <property type="match status" value="1"/>
</dbReference>
<sequence>MMEAGSDHIWISTVVECFILCLLIFVQSTCAQEGFVSLACCGDSNFTDQETTIYWTPDDSWFPNRTDCRNETDHLALVNHYDKARLFNIDSGKKCYNLTTIADQDYLVRGTFLFGDSLSTSVDISFDVSVGATSISRVSSSEDTKVEGIFRATKDNINFCLEQVKGHPYISKLELRPLRNSNYLQGNSPGHVLKLVSRIDVGSEGGDDVRYPSDGSDRIWKSLANSKPWTNTSNDNANNVSVPLKVLQTALNLPNANANNVSAPLEVLRTALNHSERLEFHEVLDKECYEYHVFLYFLELNGNVISSQRVFDIYINNEKIKENFDILADGSIYEEVVWNVTANGSLNLTLTRVSGSELGPICNAYEILQVRPWVQETDQKDVKVVLNVRNELLASNRANELLGSWSGDPCLPNPWLGLACAPYNGSTIIVSLNLSSGKLQGLIPPSITELANIRMLDLSDNHFNGSIPEFPASSMLVSINFSHNDLVGVLPESLTSLPHLGSLYFGCNHDLNKELRPSFNSSRIITDSGRCDSEGTTSESIIHTSGIFIGTVAEYIEAATKKYEILIGEGGFGSVYRGTLPHGVEVAVKVRSATSTQGTREFENELNLLSAIRHENLVPLLGYCSENDQQILVYPFMSNGSLQDRLYGEPAKTKTLDWSTRLSIALGAARGKDMLNGATSKLDVKPSGTDDQILSGVQPRRGKEVVEKRC</sequence>
<keyword evidence="13" id="KW-0472">Membrane</keyword>
<dbReference type="AlphaFoldDB" id="A0A6A1VEJ0"/>
<evidence type="ECO:0000256" key="12">
    <source>
        <dbReference type="ARBA" id="ARBA00022989"/>
    </source>
</evidence>
<dbReference type="GO" id="GO:0016020">
    <property type="term" value="C:membrane"/>
    <property type="evidence" value="ECO:0007669"/>
    <property type="project" value="UniProtKB-SubCell"/>
</dbReference>
<keyword evidence="8" id="KW-0677">Repeat</keyword>
<dbReference type="InterPro" id="IPR000719">
    <property type="entry name" value="Prot_kinase_dom"/>
</dbReference>
<evidence type="ECO:0000256" key="3">
    <source>
        <dbReference type="ARBA" id="ARBA00022527"/>
    </source>
</evidence>
<evidence type="ECO:0000256" key="18">
    <source>
        <dbReference type="SAM" id="SignalP"/>
    </source>
</evidence>
<feature type="binding site" evidence="16">
    <location>
        <position position="589"/>
    </location>
    <ligand>
        <name>ATP</name>
        <dbReference type="ChEBI" id="CHEBI:30616"/>
    </ligand>
</feature>
<dbReference type="Pfam" id="PF12819">
    <property type="entry name" value="Malectin_like"/>
    <property type="match status" value="1"/>
</dbReference>
<organism evidence="20 21">
    <name type="scientific">Morella rubra</name>
    <name type="common">Chinese bayberry</name>
    <dbReference type="NCBI Taxonomy" id="262757"/>
    <lineage>
        <taxon>Eukaryota</taxon>
        <taxon>Viridiplantae</taxon>
        <taxon>Streptophyta</taxon>
        <taxon>Embryophyta</taxon>
        <taxon>Tracheophyta</taxon>
        <taxon>Spermatophyta</taxon>
        <taxon>Magnoliopsida</taxon>
        <taxon>eudicotyledons</taxon>
        <taxon>Gunneridae</taxon>
        <taxon>Pentapetalae</taxon>
        <taxon>rosids</taxon>
        <taxon>fabids</taxon>
        <taxon>Fagales</taxon>
        <taxon>Myricaceae</taxon>
        <taxon>Morella</taxon>
    </lineage>
</organism>
<dbReference type="Proteomes" id="UP000516437">
    <property type="component" value="Chromosome 6"/>
</dbReference>
<evidence type="ECO:0000256" key="9">
    <source>
        <dbReference type="ARBA" id="ARBA00022741"/>
    </source>
</evidence>
<protein>
    <recommendedName>
        <fullName evidence="2">non-specific serine/threonine protein kinase</fullName>
        <ecNumber evidence="2">2.7.11.1</ecNumber>
    </recommendedName>
</protein>
<evidence type="ECO:0000256" key="16">
    <source>
        <dbReference type="PROSITE-ProRule" id="PRU10141"/>
    </source>
</evidence>
<evidence type="ECO:0000256" key="11">
    <source>
        <dbReference type="ARBA" id="ARBA00022840"/>
    </source>
</evidence>
<dbReference type="GO" id="GO:0004713">
    <property type="term" value="F:protein tyrosine kinase activity"/>
    <property type="evidence" value="ECO:0007669"/>
    <property type="project" value="InterPro"/>
</dbReference>
<evidence type="ECO:0000256" key="2">
    <source>
        <dbReference type="ARBA" id="ARBA00012513"/>
    </source>
</evidence>
<dbReference type="InterPro" id="IPR001611">
    <property type="entry name" value="Leu-rich_rpt"/>
</dbReference>
<dbReference type="SMART" id="SM00219">
    <property type="entry name" value="TyrKc"/>
    <property type="match status" value="1"/>
</dbReference>
<keyword evidence="3" id="KW-0723">Serine/threonine-protein kinase</keyword>
<reference evidence="20 21" key="1">
    <citation type="journal article" date="2019" name="Plant Biotechnol. J.">
        <title>The red bayberry genome and genetic basis of sex determination.</title>
        <authorList>
            <person name="Jia H.M."/>
            <person name="Jia H.J."/>
            <person name="Cai Q.L."/>
            <person name="Wang Y."/>
            <person name="Zhao H.B."/>
            <person name="Yang W.F."/>
            <person name="Wang G.Y."/>
            <person name="Li Y.H."/>
            <person name="Zhan D.L."/>
            <person name="Shen Y.T."/>
            <person name="Niu Q.F."/>
            <person name="Chang L."/>
            <person name="Qiu J."/>
            <person name="Zhao L."/>
            <person name="Xie H.B."/>
            <person name="Fu W.Y."/>
            <person name="Jin J."/>
            <person name="Li X.W."/>
            <person name="Jiao Y."/>
            <person name="Zhou C.C."/>
            <person name="Tu T."/>
            <person name="Chai C.Y."/>
            <person name="Gao J.L."/>
            <person name="Fan L.J."/>
            <person name="van de Weg E."/>
            <person name="Wang J.Y."/>
            <person name="Gao Z.S."/>
        </authorList>
    </citation>
    <scope>NUCLEOTIDE SEQUENCE [LARGE SCALE GENOMIC DNA]</scope>
    <source>
        <tissue evidence="20">Leaves</tissue>
    </source>
</reference>
<dbReference type="OrthoDB" id="4062651at2759"/>
<dbReference type="PANTHER" id="PTHR45631:SF27">
    <property type="entry name" value="PROTEIN KINASE DOMAIN-CONTAINING PROTEIN"/>
    <property type="match status" value="1"/>
</dbReference>
<dbReference type="PROSITE" id="PS00107">
    <property type="entry name" value="PROTEIN_KINASE_ATP"/>
    <property type="match status" value="1"/>
</dbReference>
<comment type="catalytic activity">
    <reaction evidence="14">
        <text>L-threonyl-[protein] + ATP = O-phospho-L-threonyl-[protein] + ADP + H(+)</text>
        <dbReference type="Rhea" id="RHEA:46608"/>
        <dbReference type="Rhea" id="RHEA-COMP:11060"/>
        <dbReference type="Rhea" id="RHEA-COMP:11605"/>
        <dbReference type="ChEBI" id="CHEBI:15378"/>
        <dbReference type="ChEBI" id="CHEBI:30013"/>
        <dbReference type="ChEBI" id="CHEBI:30616"/>
        <dbReference type="ChEBI" id="CHEBI:61977"/>
        <dbReference type="ChEBI" id="CHEBI:456216"/>
        <dbReference type="EC" id="2.7.11.1"/>
    </reaction>
</comment>
<keyword evidence="10 20" id="KW-0418">Kinase</keyword>
<feature type="chain" id="PRO_5025449435" description="non-specific serine/threonine protein kinase" evidence="18">
    <location>
        <begin position="32"/>
        <end position="710"/>
    </location>
</feature>